<dbReference type="Proteomes" id="UP000092607">
    <property type="component" value="Unassembled WGS sequence"/>
</dbReference>
<gene>
    <name evidence="1" type="ORF">A9309_04160</name>
</gene>
<dbReference type="Pfam" id="PF05069">
    <property type="entry name" value="Phage_tail_S"/>
    <property type="match status" value="1"/>
</dbReference>
<dbReference type="OrthoDB" id="2081253at2"/>
<organism evidence="1 2">
    <name type="scientific">Moraxella lacunata</name>
    <dbReference type="NCBI Taxonomy" id="477"/>
    <lineage>
        <taxon>Bacteria</taxon>
        <taxon>Pseudomonadati</taxon>
        <taxon>Pseudomonadota</taxon>
        <taxon>Gammaproteobacteria</taxon>
        <taxon>Moraxellales</taxon>
        <taxon>Moraxellaceae</taxon>
        <taxon>Moraxella</taxon>
    </lineage>
</organism>
<evidence type="ECO:0000313" key="1">
    <source>
        <dbReference type="EMBL" id="OBX64706.1"/>
    </source>
</evidence>
<proteinExistence type="predicted"/>
<protein>
    <submittedName>
        <fullName evidence="1">Phage virion morphogenesis protein</fullName>
    </submittedName>
</protein>
<sequence length="170" mass="18627">MLLQFELTTPNNGLPQIIDVLDGGGQQALLKDIGEHLTNTTTDRFRTSTDPNGNRWQANSSVTLWRGLGDAHFNKNGTVNKKGKNRFNSKKPLVGFGQTGGTLRDSIHYQLGNGEVFVGSNLIYAPMMHFGGAKSQFPHLWGNIPARPFLGVSVADEAEITEIVKDHLNL</sequence>
<dbReference type="InterPro" id="IPR006522">
    <property type="entry name" value="Phage_virion_morphogenesis"/>
</dbReference>
<reference evidence="1 2" key="1">
    <citation type="submission" date="2016-06" db="EMBL/GenBank/DDBJ databases">
        <title>Draft genome of Moraxella lacunata CCUG 57757A.</title>
        <authorList>
            <person name="Salva-Serra F."/>
            <person name="Engstrom-Jakobsson H."/>
            <person name="Thorell K."/>
            <person name="Gonzales-Siles L."/>
            <person name="Karlsson R."/>
            <person name="Boulund F."/>
            <person name="Engstrand L."/>
            <person name="Kristiansson E."/>
            <person name="Moore E."/>
        </authorList>
    </citation>
    <scope>NUCLEOTIDE SEQUENCE [LARGE SCALE GENOMIC DNA]</scope>
    <source>
        <strain evidence="1 2">CCUG 57757A</strain>
    </source>
</reference>
<name>A0A1B8Q503_MORLA</name>
<dbReference type="AlphaFoldDB" id="A0A1B8Q503"/>
<evidence type="ECO:0000313" key="2">
    <source>
        <dbReference type="Proteomes" id="UP000092607"/>
    </source>
</evidence>
<comment type="caution">
    <text evidence="1">The sequence shown here is derived from an EMBL/GenBank/DDBJ whole genome shotgun (WGS) entry which is preliminary data.</text>
</comment>
<accession>A0A1B8Q503</accession>
<dbReference type="NCBIfam" id="TIGR01635">
    <property type="entry name" value="tail_comp_S"/>
    <property type="match status" value="1"/>
</dbReference>
<dbReference type="RefSeq" id="WP_065255166.1">
    <property type="nucleotide sequence ID" value="NZ_JARDJM010000006.1"/>
</dbReference>
<dbReference type="EMBL" id="LZMS01000040">
    <property type="protein sequence ID" value="OBX64706.1"/>
    <property type="molecule type" value="Genomic_DNA"/>
</dbReference>